<dbReference type="Pfam" id="PF02954">
    <property type="entry name" value="HTH_8"/>
    <property type="match status" value="1"/>
</dbReference>
<feature type="domain" description="DNA binding HTH" evidence="2">
    <location>
        <begin position="349"/>
        <end position="387"/>
    </location>
</feature>
<evidence type="ECO:0000313" key="4">
    <source>
        <dbReference type="Proteomes" id="UP001528672"/>
    </source>
</evidence>
<evidence type="ECO:0000259" key="2">
    <source>
        <dbReference type="Pfam" id="PF02954"/>
    </source>
</evidence>
<evidence type="ECO:0000259" key="1">
    <source>
        <dbReference type="Pfam" id="PF01590"/>
    </source>
</evidence>
<keyword evidence="4" id="KW-1185">Reference proteome</keyword>
<dbReference type="Gene3D" id="1.10.10.60">
    <property type="entry name" value="Homeodomain-like"/>
    <property type="match status" value="1"/>
</dbReference>
<reference evidence="3 4" key="1">
    <citation type="submission" date="2023-02" db="EMBL/GenBank/DDBJ databases">
        <title>Bacterial whole genome sequence for Curvibacter sp. HBC28.</title>
        <authorList>
            <person name="Le V."/>
            <person name="Ko S.-R."/>
            <person name="Ahn C.-Y."/>
            <person name="Oh H.-M."/>
        </authorList>
    </citation>
    <scope>NUCLEOTIDE SEQUENCE [LARGE SCALE GENOMIC DNA]</scope>
    <source>
        <strain evidence="3 4">HBC28</strain>
    </source>
</reference>
<proteinExistence type="predicted"/>
<gene>
    <name evidence="3" type="ORF">PSQ39_00960</name>
</gene>
<dbReference type="Pfam" id="PF01590">
    <property type="entry name" value="GAF"/>
    <property type="match status" value="1"/>
</dbReference>
<feature type="domain" description="GAF" evidence="1">
    <location>
        <begin position="86"/>
        <end position="209"/>
    </location>
</feature>
<evidence type="ECO:0000313" key="3">
    <source>
        <dbReference type="EMBL" id="MDD0813190.1"/>
    </source>
</evidence>
<dbReference type="InterPro" id="IPR029016">
    <property type="entry name" value="GAF-like_dom_sf"/>
</dbReference>
<accession>A0ABT5M9X4</accession>
<dbReference type="EMBL" id="JAQSIO010000001">
    <property type="protein sequence ID" value="MDD0813190.1"/>
    <property type="molecule type" value="Genomic_DNA"/>
</dbReference>
<name>A0ABT5M9X4_9BURK</name>
<comment type="caution">
    <text evidence="3">The sequence shown here is derived from an EMBL/GenBank/DDBJ whole genome shotgun (WGS) entry which is preliminary data.</text>
</comment>
<dbReference type="Gene3D" id="3.30.450.40">
    <property type="match status" value="1"/>
</dbReference>
<dbReference type="InterPro" id="IPR009057">
    <property type="entry name" value="Homeodomain-like_sf"/>
</dbReference>
<dbReference type="RefSeq" id="WP_273924721.1">
    <property type="nucleotide sequence ID" value="NZ_JAQSIO010000001.1"/>
</dbReference>
<dbReference type="SUPFAM" id="SSF46689">
    <property type="entry name" value="Homeodomain-like"/>
    <property type="match status" value="1"/>
</dbReference>
<dbReference type="InterPro" id="IPR002197">
    <property type="entry name" value="HTH_Fis"/>
</dbReference>
<protein>
    <submittedName>
        <fullName evidence="3">Helix-turn-helix domain-containing protein</fullName>
    </submittedName>
</protein>
<sequence>MPLTSPNFLSHADRVLAARRRYFEEGVLPTGVVSDVVFQSWNRCHRAHHEPQSSIEFQPVSVSRSQLALQKNRELHEAWLNELPGIGSALGSTNCSAILTDASGVLIGVTPNIWPHLNVMPVAHRLGVNLSEELVGTTAPGLVVRTGKAASVHGAEHFYDCVSTMHCTAAPIHNLQGQLAGILDISCEGHRFHFDPVTVVGLYAASIENRLLVAQAKEHFIVRFQFVPAMVDTPMAGLLGFDESGGLVWLNSMASTLLRMPIDPAERGPCTVEDILELKPSQMRALANGTLSELCLIQGPHVHLRCHAKAAAVPPISTVALASLSPAPQPVGSLEEAVLADGYLPPNSLKEADADLIRKCLAECQGNVSSVARKLKVSRGLIYRRLTALSIEPSHFKPK</sequence>
<dbReference type="Proteomes" id="UP001528672">
    <property type="component" value="Unassembled WGS sequence"/>
</dbReference>
<organism evidence="3 4">
    <name type="scientific">Curvibacter microcysteis</name>
    <dbReference type="NCBI Taxonomy" id="3026419"/>
    <lineage>
        <taxon>Bacteria</taxon>
        <taxon>Pseudomonadati</taxon>
        <taxon>Pseudomonadota</taxon>
        <taxon>Betaproteobacteria</taxon>
        <taxon>Burkholderiales</taxon>
        <taxon>Comamonadaceae</taxon>
        <taxon>Curvibacter</taxon>
    </lineage>
</organism>
<dbReference type="InterPro" id="IPR003018">
    <property type="entry name" value="GAF"/>
</dbReference>